<proteinExistence type="predicted"/>
<dbReference type="GO" id="GO:1990444">
    <property type="term" value="F:F-box domain binding"/>
    <property type="evidence" value="ECO:0007669"/>
    <property type="project" value="TreeGrafter"/>
</dbReference>
<evidence type="ECO:0000259" key="1">
    <source>
        <dbReference type="SMART" id="SM00195"/>
    </source>
</evidence>
<dbReference type="Gene3D" id="3.90.190.10">
    <property type="entry name" value="Protein tyrosine phosphatase superfamily"/>
    <property type="match status" value="2"/>
</dbReference>
<dbReference type="PANTHER" id="PTHR46588:SF1">
    <property type="entry name" value="SERINE_THREONINE_TYROSINE-INTERACTING PROTEIN"/>
    <property type="match status" value="1"/>
</dbReference>
<dbReference type="GO" id="GO:0062026">
    <property type="term" value="P:negative regulation of SCF-dependent proteasomal ubiquitin-dependent catabolic process"/>
    <property type="evidence" value="ECO:0007669"/>
    <property type="project" value="TreeGrafter"/>
</dbReference>
<dbReference type="AlphaFoldDB" id="A0A2G8KRE5"/>
<dbReference type="InterPro" id="IPR052449">
    <property type="entry name" value="STYX-Interacting_Phosphatase"/>
</dbReference>
<dbReference type="STRING" id="307972.A0A2G8KRE5"/>
<organism evidence="2 3">
    <name type="scientific">Stichopus japonicus</name>
    <name type="common">Sea cucumber</name>
    <dbReference type="NCBI Taxonomy" id="307972"/>
    <lineage>
        <taxon>Eukaryota</taxon>
        <taxon>Metazoa</taxon>
        <taxon>Echinodermata</taxon>
        <taxon>Eleutherozoa</taxon>
        <taxon>Echinozoa</taxon>
        <taxon>Holothuroidea</taxon>
        <taxon>Aspidochirotacea</taxon>
        <taxon>Aspidochirotida</taxon>
        <taxon>Stichopodidae</taxon>
        <taxon>Apostichopus</taxon>
    </lineage>
</organism>
<dbReference type="SUPFAM" id="SSF52799">
    <property type="entry name" value="(Phosphotyrosine protein) phosphatases II"/>
    <property type="match status" value="1"/>
</dbReference>
<dbReference type="GO" id="GO:0005654">
    <property type="term" value="C:nucleoplasm"/>
    <property type="evidence" value="ECO:0007669"/>
    <property type="project" value="TreeGrafter"/>
</dbReference>
<dbReference type="InterPro" id="IPR029021">
    <property type="entry name" value="Prot-tyrosine_phosphatase-like"/>
</dbReference>
<gene>
    <name evidence="2" type="ORF">BSL78_12527</name>
</gene>
<protein>
    <submittedName>
        <fullName evidence="2">Putative serine/threonine/tyrosine-interacting protein</fullName>
    </submittedName>
</protein>
<dbReference type="SMART" id="SM00195">
    <property type="entry name" value="DSPc"/>
    <property type="match status" value="1"/>
</dbReference>
<keyword evidence="3" id="KW-1185">Reference proteome</keyword>
<comment type="caution">
    <text evidence="2">The sequence shown here is derived from an EMBL/GenBank/DDBJ whole genome shotgun (WGS) entry which is preliminary data.</text>
</comment>
<reference evidence="2 3" key="1">
    <citation type="journal article" date="2017" name="PLoS Biol.">
        <title>The sea cucumber genome provides insights into morphological evolution and visceral regeneration.</title>
        <authorList>
            <person name="Zhang X."/>
            <person name="Sun L."/>
            <person name="Yuan J."/>
            <person name="Sun Y."/>
            <person name="Gao Y."/>
            <person name="Zhang L."/>
            <person name="Li S."/>
            <person name="Dai H."/>
            <person name="Hamel J.F."/>
            <person name="Liu C."/>
            <person name="Yu Y."/>
            <person name="Liu S."/>
            <person name="Lin W."/>
            <person name="Guo K."/>
            <person name="Jin S."/>
            <person name="Xu P."/>
            <person name="Storey K.B."/>
            <person name="Huan P."/>
            <person name="Zhang T."/>
            <person name="Zhou Y."/>
            <person name="Zhang J."/>
            <person name="Lin C."/>
            <person name="Li X."/>
            <person name="Xing L."/>
            <person name="Huo D."/>
            <person name="Sun M."/>
            <person name="Wang L."/>
            <person name="Mercier A."/>
            <person name="Li F."/>
            <person name="Yang H."/>
            <person name="Xiang J."/>
        </authorList>
    </citation>
    <scope>NUCLEOTIDE SEQUENCE [LARGE SCALE GENOMIC DNA]</scope>
    <source>
        <strain evidence="2">Shaxun</strain>
        <tissue evidence="2">Muscle</tissue>
    </source>
</reference>
<evidence type="ECO:0000313" key="3">
    <source>
        <dbReference type="Proteomes" id="UP000230750"/>
    </source>
</evidence>
<evidence type="ECO:0000313" key="2">
    <source>
        <dbReference type="EMBL" id="PIK50576.1"/>
    </source>
</evidence>
<dbReference type="GO" id="GO:0070372">
    <property type="term" value="P:regulation of ERK1 and ERK2 cascade"/>
    <property type="evidence" value="ECO:0007669"/>
    <property type="project" value="TreeGrafter"/>
</dbReference>
<dbReference type="EMBL" id="MRZV01000413">
    <property type="protein sequence ID" value="PIK50576.1"/>
    <property type="molecule type" value="Genomic_DNA"/>
</dbReference>
<name>A0A2G8KRE5_STIJA</name>
<dbReference type="OrthoDB" id="426001at2759"/>
<dbReference type="PANTHER" id="PTHR46588">
    <property type="entry name" value="SERINE/THREONINE/TYROSINE-INTERACTING PROTEIN"/>
    <property type="match status" value="1"/>
</dbReference>
<sequence>MLGKRYAKRRDMQEIIPGLFLGPYAVAKKDQLQYLQGNGITHIVCVRCPMEAKIIKPNFPDQVNPSLVIGYLMESFKIPFLDALRYVCERRPCCSPNLGFQRQLEEYEHIIMAKEEVSEHRKENLYSQQMVEVLIVGSDTHLHIISDPEHR</sequence>
<accession>A0A2G8KRE5</accession>
<dbReference type="InterPro" id="IPR020422">
    <property type="entry name" value="TYR_PHOSPHATASE_DUAL_dom"/>
</dbReference>
<dbReference type="Proteomes" id="UP000230750">
    <property type="component" value="Unassembled WGS sequence"/>
</dbReference>
<feature type="domain" description="Tyrosine-protein phosphatase" evidence="1">
    <location>
        <begin position="11"/>
        <end position="110"/>
    </location>
</feature>
<dbReference type="GO" id="GO:0005737">
    <property type="term" value="C:cytoplasm"/>
    <property type="evidence" value="ECO:0007669"/>
    <property type="project" value="TreeGrafter"/>
</dbReference>